<organism evidence="1 2">
    <name type="scientific">Maritimibacter harenae</name>
    <dbReference type="NCBI Taxonomy" id="2606218"/>
    <lineage>
        <taxon>Bacteria</taxon>
        <taxon>Pseudomonadati</taxon>
        <taxon>Pseudomonadota</taxon>
        <taxon>Alphaproteobacteria</taxon>
        <taxon>Rhodobacterales</taxon>
        <taxon>Roseobacteraceae</taxon>
        <taxon>Maritimibacter</taxon>
    </lineage>
</organism>
<accession>A0A845M963</accession>
<keyword evidence="2" id="KW-1185">Reference proteome</keyword>
<evidence type="ECO:0000313" key="2">
    <source>
        <dbReference type="Proteomes" id="UP000467322"/>
    </source>
</evidence>
<gene>
    <name evidence="1" type="ORF">GQE99_14465</name>
</gene>
<name>A0A845M963_9RHOB</name>
<comment type="caution">
    <text evidence="1">The sequence shown here is derived from an EMBL/GenBank/DDBJ whole genome shotgun (WGS) entry which is preliminary data.</text>
</comment>
<reference evidence="1 2" key="1">
    <citation type="submission" date="2019-12" db="EMBL/GenBank/DDBJ databases">
        <title>Maritimibacter sp. nov. sp. isolated from sea sand.</title>
        <authorList>
            <person name="Kim J."/>
            <person name="Jeong S.E."/>
            <person name="Jung H.S."/>
            <person name="Jeon C.O."/>
        </authorList>
    </citation>
    <scope>NUCLEOTIDE SEQUENCE [LARGE SCALE GENOMIC DNA]</scope>
    <source>
        <strain evidence="1 2">DP07</strain>
    </source>
</reference>
<protein>
    <submittedName>
        <fullName evidence="1">Uncharacterized protein</fullName>
    </submittedName>
</protein>
<dbReference type="Proteomes" id="UP000467322">
    <property type="component" value="Unassembled WGS sequence"/>
</dbReference>
<sequence length="100" mass="11375">MALGLDPDLFWRCVPRELEVISGGAMDRIEADAELEKLLVYSSGVLVQHAIASNLSKKAKFPRYREFFRDREKQSPEDMLRAMKGYTASIEAVEKRRKGG</sequence>
<proteinExistence type="predicted"/>
<dbReference type="EMBL" id="WTUX01000017">
    <property type="protein sequence ID" value="MZR14223.1"/>
    <property type="molecule type" value="Genomic_DNA"/>
</dbReference>
<dbReference type="AlphaFoldDB" id="A0A845M963"/>
<evidence type="ECO:0000313" key="1">
    <source>
        <dbReference type="EMBL" id="MZR14223.1"/>
    </source>
</evidence>